<dbReference type="GO" id="GO:0032183">
    <property type="term" value="F:SUMO binding"/>
    <property type="evidence" value="ECO:0007669"/>
    <property type="project" value="TreeGrafter"/>
</dbReference>
<keyword evidence="8" id="KW-1185">Reference proteome</keyword>
<accession>A0A218YVW3</accession>
<dbReference type="GO" id="GO:0140082">
    <property type="term" value="F:SUMO-ubiquitin ligase activity"/>
    <property type="evidence" value="ECO:0007669"/>
    <property type="project" value="TreeGrafter"/>
</dbReference>
<dbReference type="GO" id="GO:0006511">
    <property type="term" value="P:ubiquitin-dependent protein catabolic process"/>
    <property type="evidence" value="ECO:0007669"/>
    <property type="project" value="TreeGrafter"/>
</dbReference>
<dbReference type="PANTHER" id="PTHR47094:SF1">
    <property type="entry name" value="RING-TYPE E3 UBIQUITIN TRANSFERASE"/>
    <property type="match status" value="1"/>
</dbReference>
<reference evidence="7 8" key="1">
    <citation type="submission" date="2017-04" db="EMBL/GenBank/DDBJ databases">
        <title>Draft genome sequence of Marssonina coronaria NL1: causal agent of apple blotch.</title>
        <authorList>
            <person name="Cheng Q."/>
        </authorList>
    </citation>
    <scope>NUCLEOTIDE SEQUENCE [LARGE SCALE GENOMIC DNA]</scope>
    <source>
        <strain evidence="7 8">NL1</strain>
    </source>
</reference>
<keyword evidence="1" id="KW-0479">Metal-binding</keyword>
<dbReference type="GO" id="GO:0008270">
    <property type="term" value="F:zinc ion binding"/>
    <property type="evidence" value="ECO:0007669"/>
    <property type="project" value="UniProtKB-KW"/>
</dbReference>
<feature type="domain" description="RING-type" evidence="6">
    <location>
        <begin position="284"/>
        <end position="324"/>
    </location>
</feature>
<feature type="region of interest" description="Disordered" evidence="5">
    <location>
        <begin position="16"/>
        <end position="56"/>
    </location>
</feature>
<dbReference type="PANTHER" id="PTHR47094">
    <property type="entry name" value="ELFLESS, ISOFORM B"/>
    <property type="match status" value="1"/>
</dbReference>
<feature type="compositionally biased region" description="Low complexity" evidence="5">
    <location>
        <begin position="212"/>
        <end position="223"/>
    </location>
</feature>
<proteinExistence type="predicted"/>
<name>A0A218YVW3_9HELO</name>
<dbReference type="OrthoDB" id="6270329at2759"/>
<dbReference type="EMBL" id="MZNU01000365">
    <property type="protein sequence ID" value="OWO99227.1"/>
    <property type="molecule type" value="Genomic_DNA"/>
</dbReference>
<dbReference type="Proteomes" id="UP000242519">
    <property type="component" value="Unassembled WGS sequence"/>
</dbReference>
<feature type="compositionally biased region" description="Polar residues" evidence="5">
    <location>
        <begin position="33"/>
        <end position="47"/>
    </location>
</feature>
<dbReference type="InterPro" id="IPR049627">
    <property type="entry name" value="SLX8"/>
</dbReference>
<feature type="compositionally biased region" description="Polar residues" evidence="5">
    <location>
        <begin position="169"/>
        <end position="188"/>
    </location>
</feature>
<dbReference type="InParanoid" id="A0A218YVW3"/>
<dbReference type="AlphaFoldDB" id="A0A218YVW3"/>
<dbReference type="InterPro" id="IPR013083">
    <property type="entry name" value="Znf_RING/FYVE/PHD"/>
</dbReference>
<evidence type="ECO:0000313" key="7">
    <source>
        <dbReference type="EMBL" id="OWO99227.1"/>
    </source>
</evidence>
<evidence type="ECO:0000259" key="6">
    <source>
        <dbReference type="PROSITE" id="PS50089"/>
    </source>
</evidence>
<sequence>MSYNFLRHFAADSPADLSPHGSLNDRNSDLNSRENINNSPFNASYPSHSRDLPSPWSRLSTGNNNYDSLTLPTRHFDNYDRLLSENPYYFEALPHISSPSLFIPETSAMMSNTNSRSLASPNEQDSPPLNQRPAPPPLFQYRLAGSESPDLFDNVFFDTDYPLPDNMPAHTTRSTQQTSFVDLTTDSSPVVPHTMAPSKKRKAGTPEEGRVSKTTKNSTSKNSRQSSAAGAKPEKDESVETVDLSGVETKAEAEEVMAQQEAEIIRKQNQEDATRPVKLSEFQCIICMDNPTDLTVTYCGHLFCSECLHQALYAGDKKCCPVCRSNISAPKVGTTKQPRNGVFTLEMKVMTARRKGKQPMR</sequence>
<dbReference type="Pfam" id="PF13920">
    <property type="entry name" value="zf-C3HC4_3"/>
    <property type="match status" value="1"/>
</dbReference>
<evidence type="ECO:0000313" key="8">
    <source>
        <dbReference type="Proteomes" id="UP000242519"/>
    </source>
</evidence>
<dbReference type="InterPro" id="IPR001841">
    <property type="entry name" value="Znf_RING"/>
</dbReference>
<gene>
    <name evidence="7" type="ORF">B2J93_1115</name>
</gene>
<comment type="caution">
    <text evidence="7">The sequence shown here is derived from an EMBL/GenBank/DDBJ whole genome shotgun (WGS) entry which is preliminary data.</text>
</comment>
<dbReference type="PROSITE" id="PS00518">
    <property type="entry name" value="ZF_RING_1"/>
    <property type="match status" value="1"/>
</dbReference>
<dbReference type="SUPFAM" id="SSF57850">
    <property type="entry name" value="RING/U-box"/>
    <property type="match status" value="1"/>
</dbReference>
<evidence type="ECO:0000256" key="4">
    <source>
        <dbReference type="PROSITE-ProRule" id="PRU00175"/>
    </source>
</evidence>
<dbReference type="InterPro" id="IPR017907">
    <property type="entry name" value="Znf_RING_CS"/>
</dbReference>
<keyword evidence="3" id="KW-0862">Zinc</keyword>
<protein>
    <recommendedName>
        <fullName evidence="6">RING-type domain-containing protein</fullName>
    </recommendedName>
</protein>
<dbReference type="GO" id="GO:0061630">
    <property type="term" value="F:ubiquitin protein ligase activity"/>
    <property type="evidence" value="ECO:0007669"/>
    <property type="project" value="InterPro"/>
</dbReference>
<dbReference type="STRING" id="503106.A0A218YVW3"/>
<evidence type="ECO:0000256" key="1">
    <source>
        <dbReference type="ARBA" id="ARBA00022723"/>
    </source>
</evidence>
<dbReference type="Gene3D" id="3.30.40.10">
    <property type="entry name" value="Zinc/RING finger domain, C3HC4 (zinc finger)"/>
    <property type="match status" value="1"/>
</dbReference>
<feature type="region of interest" description="Disordered" evidence="5">
    <location>
        <begin position="166"/>
        <end position="248"/>
    </location>
</feature>
<evidence type="ECO:0000256" key="2">
    <source>
        <dbReference type="ARBA" id="ARBA00022771"/>
    </source>
</evidence>
<evidence type="ECO:0000256" key="3">
    <source>
        <dbReference type="ARBA" id="ARBA00022833"/>
    </source>
</evidence>
<evidence type="ECO:0000256" key="5">
    <source>
        <dbReference type="SAM" id="MobiDB-lite"/>
    </source>
</evidence>
<dbReference type="PROSITE" id="PS50089">
    <property type="entry name" value="ZF_RING_2"/>
    <property type="match status" value="1"/>
</dbReference>
<feature type="compositionally biased region" description="Polar residues" evidence="5">
    <location>
        <begin position="112"/>
        <end position="125"/>
    </location>
</feature>
<feature type="region of interest" description="Disordered" evidence="5">
    <location>
        <begin position="112"/>
        <end position="139"/>
    </location>
</feature>
<keyword evidence="2 4" id="KW-0863">Zinc-finger</keyword>
<dbReference type="GO" id="GO:0033768">
    <property type="term" value="C:SUMO-targeted ubiquitin ligase complex"/>
    <property type="evidence" value="ECO:0007669"/>
    <property type="project" value="TreeGrafter"/>
</dbReference>
<dbReference type="SMART" id="SM00184">
    <property type="entry name" value="RING"/>
    <property type="match status" value="1"/>
</dbReference>
<organism evidence="7 8">
    <name type="scientific">Diplocarpon coronariae</name>
    <dbReference type="NCBI Taxonomy" id="2795749"/>
    <lineage>
        <taxon>Eukaryota</taxon>
        <taxon>Fungi</taxon>
        <taxon>Dikarya</taxon>
        <taxon>Ascomycota</taxon>
        <taxon>Pezizomycotina</taxon>
        <taxon>Leotiomycetes</taxon>
        <taxon>Helotiales</taxon>
        <taxon>Drepanopezizaceae</taxon>
        <taxon>Diplocarpon</taxon>
    </lineage>
</organism>